<sequence length="114" mass="12485">MTEENKITEEEQMQITMGLIINAGNAKAFAVEAITCAKNGDFEGAKAKLKDADQALVEAHNTQTGMLTQEAQGNHVNVTLLTVHSQDHLMNAITFLDLAKDLVDVYERVAELQN</sequence>
<evidence type="ECO:0000256" key="3">
    <source>
        <dbReference type="ARBA" id="ARBA00022679"/>
    </source>
</evidence>
<dbReference type="PROSITE" id="PS51095">
    <property type="entry name" value="PTS_EIIA_TYPE_3"/>
    <property type="match status" value="1"/>
</dbReference>
<evidence type="ECO:0000256" key="6">
    <source>
        <dbReference type="PIRSR" id="PIRSR000699-2"/>
    </source>
</evidence>
<proteinExistence type="predicted"/>
<dbReference type="GO" id="GO:0016740">
    <property type="term" value="F:transferase activity"/>
    <property type="evidence" value="ECO:0007669"/>
    <property type="project" value="UniProtKB-KW"/>
</dbReference>
<evidence type="ECO:0000256" key="7">
    <source>
        <dbReference type="PROSITE-ProRule" id="PRU00418"/>
    </source>
</evidence>
<evidence type="ECO:0000256" key="4">
    <source>
        <dbReference type="ARBA" id="ARBA00022683"/>
    </source>
</evidence>
<feature type="modified residue" description="Phosphohistidine; by HPr" evidence="7">
    <location>
        <position position="84"/>
    </location>
</feature>
<dbReference type="AlphaFoldDB" id="A0A1I2T4K8"/>
<dbReference type="GO" id="GO:0009401">
    <property type="term" value="P:phosphoenolpyruvate-dependent sugar phosphotransferase system"/>
    <property type="evidence" value="ECO:0007669"/>
    <property type="project" value="UniProtKB-KW"/>
</dbReference>
<accession>A0A1I2T4K8</accession>
<dbReference type="Pfam" id="PF02255">
    <property type="entry name" value="PTS_IIA"/>
    <property type="match status" value="1"/>
</dbReference>
<evidence type="ECO:0000256" key="2">
    <source>
        <dbReference type="ARBA" id="ARBA00022597"/>
    </source>
</evidence>
<keyword evidence="6" id="KW-0479">Metal-binding</keyword>
<evidence type="ECO:0000313" key="8">
    <source>
        <dbReference type="EMBL" id="SFG60004.1"/>
    </source>
</evidence>
<organism evidence="8 9">
    <name type="scientific">Ligilactobacillus ruminis DSM 20403 = NBRC 102161</name>
    <dbReference type="NCBI Taxonomy" id="1423798"/>
    <lineage>
        <taxon>Bacteria</taxon>
        <taxon>Bacillati</taxon>
        <taxon>Bacillota</taxon>
        <taxon>Bacilli</taxon>
        <taxon>Lactobacillales</taxon>
        <taxon>Lactobacillaceae</taxon>
        <taxon>Ligilactobacillus</taxon>
    </lineage>
</organism>
<dbReference type="PANTHER" id="PTHR34382">
    <property type="entry name" value="PTS SYSTEM N,N'-DIACETYLCHITOBIOSE-SPECIFIC EIIA COMPONENT"/>
    <property type="match status" value="1"/>
</dbReference>
<dbReference type="EMBL" id="FOPI01000048">
    <property type="protein sequence ID" value="SFG60004.1"/>
    <property type="molecule type" value="Genomic_DNA"/>
</dbReference>
<reference evidence="9" key="1">
    <citation type="submission" date="2016-10" db="EMBL/GenBank/DDBJ databases">
        <authorList>
            <person name="Varghese N."/>
            <person name="Submissions S."/>
        </authorList>
    </citation>
    <scope>NUCLEOTIDE SEQUENCE [LARGE SCALE GENOMIC DNA]</scope>
    <source>
        <strain evidence="9">DSM 20403</strain>
    </source>
</reference>
<gene>
    <name evidence="8" type="ORF">SAMN02910432_01991</name>
</gene>
<evidence type="ECO:0000256" key="5">
    <source>
        <dbReference type="PIRSR" id="PIRSR000699-1"/>
    </source>
</evidence>
<keyword evidence="1" id="KW-0813">Transport</keyword>
<keyword evidence="3" id="KW-0808">Transferase</keyword>
<feature type="active site" description="Tele-phosphohistidine intermediate" evidence="5">
    <location>
        <position position="84"/>
    </location>
</feature>
<dbReference type="PIRSF" id="PIRSF000699">
    <property type="entry name" value="PTS_IILac_III"/>
    <property type="match status" value="1"/>
</dbReference>
<comment type="cofactor">
    <cofactor evidence="6">
        <name>Mg(2+)</name>
        <dbReference type="ChEBI" id="CHEBI:18420"/>
    </cofactor>
    <text evidence="6">Binds 1 Mg(2+) ion per trimer.</text>
</comment>
<dbReference type="InterPro" id="IPR003188">
    <property type="entry name" value="PTS_IIA_lac/cel"/>
</dbReference>
<dbReference type="Gene3D" id="1.20.58.80">
    <property type="entry name" value="Phosphotransferase system, lactose/cellobiose-type IIA subunit"/>
    <property type="match status" value="1"/>
</dbReference>
<dbReference type="GeneID" id="29801597"/>
<dbReference type="InterPro" id="IPR036542">
    <property type="entry name" value="PTS_IIA_lac/cel_sf"/>
</dbReference>
<dbReference type="Proteomes" id="UP000182635">
    <property type="component" value="Unassembled WGS sequence"/>
</dbReference>
<evidence type="ECO:0000313" key="9">
    <source>
        <dbReference type="Proteomes" id="UP000182635"/>
    </source>
</evidence>
<dbReference type="SUPFAM" id="SSF46973">
    <property type="entry name" value="Enzyme IIa from lactose specific PTS, IIa-lac"/>
    <property type="match status" value="1"/>
</dbReference>
<dbReference type="CDD" id="cd00215">
    <property type="entry name" value="PTS_IIA_lac"/>
    <property type="match status" value="1"/>
</dbReference>
<dbReference type="GO" id="GO:0046872">
    <property type="term" value="F:metal ion binding"/>
    <property type="evidence" value="ECO:0007669"/>
    <property type="project" value="UniProtKB-KW"/>
</dbReference>
<feature type="binding site" evidence="6">
    <location>
        <position position="87"/>
    </location>
    <ligand>
        <name>Mg(2+)</name>
        <dbReference type="ChEBI" id="CHEBI:18420"/>
        <note>ligand shared between all trimeric partners</note>
    </ligand>
</feature>
<evidence type="ECO:0000256" key="1">
    <source>
        <dbReference type="ARBA" id="ARBA00022448"/>
    </source>
</evidence>
<dbReference type="PANTHER" id="PTHR34382:SF7">
    <property type="entry name" value="PTS SYSTEM N,N'-DIACETYLCHITOBIOSE-SPECIFIC EIIA COMPONENT"/>
    <property type="match status" value="1"/>
</dbReference>
<keyword evidence="4" id="KW-0598">Phosphotransferase system</keyword>
<protein>
    <submittedName>
        <fullName evidence="8">PTS system, cellobiose-specific IIA component</fullName>
    </submittedName>
</protein>
<dbReference type="RefSeq" id="WP_014074309.1">
    <property type="nucleotide sequence ID" value="NZ_AYYL01000054.1"/>
</dbReference>
<keyword evidence="6" id="KW-0460">Magnesium</keyword>
<name>A0A1I2T4K8_9LACO</name>
<keyword evidence="2" id="KW-0762">Sugar transport</keyword>